<evidence type="ECO:0000313" key="1">
    <source>
        <dbReference type="EMBL" id="KAG0421915.1"/>
    </source>
</evidence>
<comment type="caution">
    <text evidence="1">The sequence shown here is derived from an EMBL/GenBank/DDBJ whole genome shotgun (WGS) entry which is preliminary data.</text>
</comment>
<gene>
    <name evidence="1" type="ORF">HPB47_002214</name>
</gene>
<protein>
    <submittedName>
        <fullName evidence="1">Uncharacterized protein</fullName>
    </submittedName>
</protein>
<evidence type="ECO:0000313" key="2">
    <source>
        <dbReference type="Proteomes" id="UP000805193"/>
    </source>
</evidence>
<reference evidence="1 2" key="1">
    <citation type="journal article" date="2020" name="Cell">
        <title>Large-Scale Comparative Analyses of Tick Genomes Elucidate Their Genetic Diversity and Vector Capacities.</title>
        <authorList>
            <consortium name="Tick Genome and Microbiome Consortium (TIGMIC)"/>
            <person name="Jia N."/>
            <person name="Wang J."/>
            <person name="Shi W."/>
            <person name="Du L."/>
            <person name="Sun Y."/>
            <person name="Zhan W."/>
            <person name="Jiang J.F."/>
            <person name="Wang Q."/>
            <person name="Zhang B."/>
            <person name="Ji P."/>
            <person name="Bell-Sakyi L."/>
            <person name="Cui X.M."/>
            <person name="Yuan T.T."/>
            <person name="Jiang B.G."/>
            <person name="Yang W.F."/>
            <person name="Lam T.T."/>
            <person name="Chang Q.C."/>
            <person name="Ding S.J."/>
            <person name="Wang X.J."/>
            <person name="Zhu J.G."/>
            <person name="Ruan X.D."/>
            <person name="Zhao L."/>
            <person name="Wei J.T."/>
            <person name="Ye R.Z."/>
            <person name="Que T.C."/>
            <person name="Du C.H."/>
            <person name="Zhou Y.H."/>
            <person name="Cheng J.X."/>
            <person name="Dai P.F."/>
            <person name="Guo W.B."/>
            <person name="Han X.H."/>
            <person name="Huang E.J."/>
            <person name="Li L.F."/>
            <person name="Wei W."/>
            <person name="Gao Y.C."/>
            <person name="Liu J.Z."/>
            <person name="Shao H.Z."/>
            <person name="Wang X."/>
            <person name="Wang C.C."/>
            <person name="Yang T.C."/>
            <person name="Huo Q.B."/>
            <person name="Li W."/>
            <person name="Chen H.Y."/>
            <person name="Chen S.E."/>
            <person name="Zhou L.G."/>
            <person name="Ni X.B."/>
            <person name="Tian J.H."/>
            <person name="Sheng Y."/>
            <person name="Liu T."/>
            <person name="Pan Y.S."/>
            <person name="Xia L.Y."/>
            <person name="Li J."/>
            <person name="Zhao F."/>
            <person name="Cao W.C."/>
        </authorList>
    </citation>
    <scope>NUCLEOTIDE SEQUENCE [LARGE SCALE GENOMIC DNA]</scope>
    <source>
        <strain evidence="1">Iper-2018</strain>
    </source>
</reference>
<dbReference type="Proteomes" id="UP000805193">
    <property type="component" value="Unassembled WGS sequence"/>
</dbReference>
<sequence length="198" mass="21329">MCGASWVTCSRSKAGESADSGQPEFRRPPQPYHGPVGDSDTREHGQSTGSGSRFLRLPLGTHTPPRLWAIGRKIAACQALTEGALCNPIARRLRLARGQSRLLRGSCGAPDPSRVWTAAVRPHHAGVRAPAEPAVRGPRGRGHAATPKGPWAAYLPTTNAGLASSTWHRRRARALRGRQRPLHMMIHGGPHGRQRANP</sequence>
<organism evidence="1 2">
    <name type="scientific">Ixodes persulcatus</name>
    <name type="common">Taiga tick</name>
    <dbReference type="NCBI Taxonomy" id="34615"/>
    <lineage>
        <taxon>Eukaryota</taxon>
        <taxon>Metazoa</taxon>
        <taxon>Ecdysozoa</taxon>
        <taxon>Arthropoda</taxon>
        <taxon>Chelicerata</taxon>
        <taxon>Arachnida</taxon>
        <taxon>Acari</taxon>
        <taxon>Parasitiformes</taxon>
        <taxon>Ixodida</taxon>
        <taxon>Ixodoidea</taxon>
        <taxon>Ixodidae</taxon>
        <taxon>Ixodinae</taxon>
        <taxon>Ixodes</taxon>
    </lineage>
</organism>
<proteinExistence type="predicted"/>
<dbReference type="EMBL" id="JABSTQ010010299">
    <property type="protein sequence ID" value="KAG0421915.1"/>
    <property type="molecule type" value="Genomic_DNA"/>
</dbReference>
<name>A0AC60PN29_IXOPE</name>
<keyword evidence="2" id="KW-1185">Reference proteome</keyword>
<accession>A0AC60PN29</accession>